<sequence length="108" mass="11653">MKRATAKFTFYDAGLGACGRTNSGNDFIVAMNVPQFNGGTVCNKEITITYNGKTAKATVVDQCMNCPYGGLDFSRGLFNFFAHESQGVIYGTLSLPTWVSVAHGAVRR</sequence>
<evidence type="ECO:0000256" key="1">
    <source>
        <dbReference type="ARBA" id="ARBA00022729"/>
    </source>
</evidence>
<dbReference type="CDD" id="cd22191">
    <property type="entry name" value="DPBB_RlpA_EXP_N-like"/>
    <property type="match status" value="1"/>
</dbReference>
<dbReference type="InterPro" id="IPR051477">
    <property type="entry name" value="Expansin_CellWall"/>
</dbReference>
<dbReference type="EMBL" id="JARIHO010000005">
    <property type="protein sequence ID" value="KAJ7361721.1"/>
    <property type="molecule type" value="Genomic_DNA"/>
</dbReference>
<comment type="caution">
    <text evidence="2">The sequence shown here is derived from an EMBL/GenBank/DDBJ whole genome shotgun (WGS) entry which is preliminary data.</text>
</comment>
<accession>A0AAD7AL21</accession>
<dbReference type="SUPFAM" id="SSF50685">
    <property type="entry name" value="Barwin-like endoglucanases"/>
    <property type="match status" value="1"/>
</dbReference>
<organism evidence="2 3">
    <name type="scientific">Mycena albidolilacea</name>
    <dbReference type="NCBI Taxonomy" id="1033008"/>
    <lineage>
        <taxon>Eukaryota</taxon>
        <taxon>Fungi</taxon>
        <taxon>Dikarya</taxon>
        <taxon>Basidiomycota</taxon>
        <taxon>Agaricomycotina</taxon>
        <taxon>Agaricomycetes</taxon>
        <taxon>Agaricomycetidae</taxon>
        <taxon>Agaricales</taxon>
        <taxon>Marasmiineae</taxon>
        <taxon>Mycenaceae</taxon>
        <taxon>Mycena</taxon>
    </lineage>
</organism>
<proteinExistence type="predicted"/>
<keyword evidence="1" id="KW-0732">Signal</keyword>
<dbReference type="PANTHER" id="PTHR31836:SF28">
    <property type="entry name" value="SRCR DOMAIN-CONTAINING PROTEIN-RELATED"/>
    <property type="match status" value="1"/>
</dbReference>
<protein>
    <submittedName>
        <fullName evidence="2">RlpA-like double-psi beta-barrel-protein domain-containing protein-containing protein</fullName>
    </submittedName>
</protein>
<evidence type="ECO:0000313" key="2">
    <source>
        <dbReference type="EMBL" id="KAJ7361721.1"/>
    </source>
</evidence>
<reference evidence="2" key="1">
    <citation type="submission" date="2023-03" db="EMBL/GenBank/DDBJ databases">
        <title>Massive genome expansion in bonnet fungi (Mycena s.s.) driven by repeated elements and novel gene families across ecological guilds.</title>
        <authorList>
            <consortium name="Lawrence Berkeley National Laboratory"/>
            <person name="Harder C.B."/>
            <person name="Miyauchi S."/>
            <person name="Viragh M."/>
            <person name="Kuo A."/>
            <person name="Thoen E."/>
            <person name="Andreopoulos B."/>
            <person name="Lu D."/>
            <person name="Skrede I."/>
            <person name="Drula E."/>
            <person name="Henrissat B."/>
            <person name="Morin E."/>
            <person name="Kohler A."/>
            <person name="Barry K."/>
            <person name="LaButti K."/>
            <person name="Morin E."/>
            <person name="Salamov A."/>
            <person name="Lipzen A."/>
            <person name="Mereny Z."/>
            <person name="Hegedus B."/>
            <person name="Baldrian P."/>
            <person name="Stursova M."/>
            <person name="Weitz H."/>
            <person name="Taylor A."/>
            <person name="Grigoriev I.V."/>
            <person name="Nagy L.G."/>
            <person name="Martin F."/>
            <person name="Kauserud H."/>
        </authorList>
    </citation>
    <scope>NUCLEOTIDE SEQUENCE</scope>
    <source>
        <strain evidence="2">CBHHK002</strain>
    </source>
</reference>
<dbReference type="PANTHER" id="PTHR31836">
    <property type="match status" value="1"/>
</dbReference>
<keyword evidence="3" id="KW-1185">Reference proteome</keyword>
<dbReference type="Proteomes" id="UP001218218">
    <property type="component" value="Unassembled WGS sequence"/>
</dbReference>
<name>A0AAD7AL21_9AGAR</name>
<dbReference type="InterPro" id="IPR036908">
    <property type="entry name" value="RlpA-like_sf"/>
</dbReference>
<evidence type="ECO:0000313" key="3">
    <source>
        <dbReference type="Proteomes" id="UP001218218"/>
    </source>
</evidence>
<dbReference type="AlphaFoldDB" id="A0AAD7AL21"/>
<gene>
    <name evidence="2" type="ORF">DFH08DRAFT_684292</name>
</gene>
<dbReference type="Gene3D" id="2.40.40.10">
    <property type="entry name" value="RlpA-like domain"/>
    <property type="match status" value="1"/>
</dbReference>